<dbReference type="InterPro" id="IPR009030">
    <property type="entry name" value="Growth_fac_rcpt_cys_sf"/>
</dbReference>
<comment type="caution">
    <text evidence="4">The sequence shown here is derived from an EMBL/GenBank/DDBJ whole genome shotgun (WGS) entry which is preliminary data.</text>
</comment>
<sequence>MKRKKLSEKASFFGEGSFDPPDDAQRKESYFAKALKPKLMLFLTTLCCFLATGSAEKVECSAGYYCVQGVEYDCPEGFFSRDREVDCTICPHGYACQNPAEEPIKCEEGYFTQGGSTKCEKCTAGYTCTLVGNVTLVELCPGGTYSLEGGNVCLPSPKGYMITSPSSKPEECTDGYYSTNENATSCHLCPRGHQCKNKAQEPVICEEGTYSGPGSMKCEPCPIGYRCEEGCGNPTICDKDDHDCHHPTQRRGLATSCSAGYYWDGVDTCLNCPEGYRCTGGTNAPVACGAGQYSGFNQGSGACTTCSGNNICPTKRASDVYSCQSGFVKTNNLYCKPCPEGYRCDGSDTPVICTDGTNYSYGGVVSTCTGCPTGHECHPKGYIHCTDGFYINSGTCTKCPKGSYCQSNARTLCPAGTYQPFDGFTHCLDCPVQTECPGAGRTTYNDCTLNNAWAAPKSSSCTTCEVDHECFVGYSVECPSTHFSTSGDFECHPCPEGKYCNSPRTSQGDCATGQYSPAGSVKCYTCPQGHFCPNKGMSKPIPCPAGQYQGSTNQQSCSTCADGTYSNIPGSVSCQTLPAGHYSNSERSASNPCPKGTTPAGNKRSCVACSAGSLCGIAEASGSGTHSKCPVGYYCPIVSSTIVLRPCPAGKYGTAQGAATEGAGCSDCSPGYYCPGGAAVPISCPEGAYCGSGASTPTLCGTGKYNKFKGKSLISDCLSCVDGQYCPAGTDFPLDCPAGMHCAAGAIAGTECNAGTYLPVNNIPDNPSKAQSDCQACPVGHYCLQGASNPTPCPPGRYRASTGGTQLTDCAECPQGNACPFAGISDVRSVVKCDYGHYCPQGSIYPHTNKCPAGKFSDSTSLSASSGCGNCPAGYFCTEGSNSFTNPPTICPAGFFCPQDSTLGTTNPCPAGTYSTNTGLTVNTECTDCPAGSYCAGGLTAVSGLCGAGYWCPVKSSASTQNACPKGTYSAGTGLKTENECTVCPLGYICSSTAMTAPVKCPAGTYGATAGLDGTTTAKSCTQCPEGYFCAEGVTSPTACGKGKYSVAGSKDTGSPVCEKCPTGFYCAKEATTPADRTACAAGFICDKAGTVGVAEVPFHPDYSCPAGQYCLAGATAGTKCAKGTYNPSAGKGTSSDCIQVPAGFYADTEGTSSITSNVCPAGYYCLAGAQDAKTNPCPAGKYRGLTGGQAAADCATCPTGYYCGENTVTPVECPQGYYCGNGVSEPTKCPKGYYGADARLRAVGDCTICPQGRYCSQAGLSEPDGLCDPGFTCGSGSTSPAPPTRRNLQTSSGVCPAGGYCEQGSKYATRCPPGTFNDLPGQDEASDCKDCTDGHYCVGTTDASTSGQCNAGYYCNNKATAPTQNYADQGKYAVAGSSTDTLCAIGTYNPFFAQSSCLPCKAGYYCPTTGMKVMTECPTGHYCLAAASSTTQCPAGTFNNVVKATQSSDCIDCLPGKYCLIGSSTPTGDCTAGYFCKKSAQVAAPSTTTANYGVCPAGHYCPTGTGDPIQCPPGTYNSLTQRTAISHCLACPQGRYCETPGLTTNGSPCPAGYLCPQGTKVKFPSTFCGVGQRCPEGSYTATECPNGYYQNAPRQGICRQCPKGYICPQGTGAKGATAFSAAPCSAGKYCVAGSWTEQDCPQGTYSPATKKGAASECIDCDPGSYCDTAGITAVSGQCTAGYFCTLKSTTATPATLTATGGPCTVGHYCPTGSTVELPCPPKRYCSAVRLPASEGDCDAGYFCSGGAVKKNPANAAEGGGPCPVGHYCPVGTSSPIPCSPGTFNPSTGGSAPGNCQACTSGKYCESFGGSAVTGDCAAGYYCPSGSTVAKQNICPAGSKCPAGASAATACTDPEYQDIKGQATCKTCGAGYECTSTARTLCRPDQSPLSYYCPDNSYSRVMCPDGTFTNIIGAETTADCVNCPPGYYCPNSASLSKIVECPSGFYCDGKAHKADQTGANTYKCTDGHYCPSGSSSPVPCTPGKYCSGLSLQAPSGDCTQGYYCLEGSNTATPTDGVVGNQCPAGSYCPAGSSINIECPIGTYNPNAGSHLSTSCVQCDTGKTCKGRGLSAPGTNCPAGYYCTQNPFEQKACEEGNYCPAGVDAQQKCGSGTYNPYTLQYTCLACPAGYYCPQSDTTTKFICPVGNYCPANSAAATPCEAGRYGPRQGLAANTDCELCPHGKYCGSTGLSSPGSDCTAGSYCIRGATSATQAACPKGHYCPQGTYTPIHCPPGTYNDQTGGTTIANCKACTTGKFCPDIAMEAAPTAANRDCAPGYQCNTGARTQYPLDGVTGKLCDYGNTCAICPSGSYNAKKGIPGCVNCPKGYYCDKSISETQYYICPAGSYCPEGDTTNDVVNKIPCPAGTYSSKTGLHMSSQCTPCDPGKYCSQGATSVSGNCQSGYVCPRGADRADPTGTFGFDPAVTSTYNKPGPCPIGHYCPQASSYPIPCREGTYQDQTGQATCKDCPAGNYCDETGIHTTTLLNSKQCAPGHFCSGGTKVEKPIRTTHSGSICSSGKYCPLGTATELSCPGGYYDKRKGISQCMTCPKGYYCPAGSTVPIVCPAGQYCTAGVSAGVNCPDGTYNTEDGLEESTQCRPCPVSKYCTAGAIQGACDSGYWCDSGAKSATDTTKKCPSNHYCESGTSAPVRCEAGKIFQGTGGTSPANCTDCPAGKYCPETNNGVPVDCPAGHYCAAGQTDPTACPTGKFRAATQATQLSDCLDCNPGTLCNVEGVGVEANFKCPVGNYCVAGSRNAEKCPGGTYRNDVGAGALSDCHQCPGGFYCPTGNNINPIICPSKTYCPAGSSSTTVCPAGKYCPPQTTTPVDCPVAYYCPQGVDEYIKCANGTYCELNSPTPTLCPNGTFGNGNPNNYNSAVSCVPCTAGTYSTTDQPGFCFPCPAGYVCLGRTTTPAPQDRATDNGYPCPRGYYCPEGSTKEIACPVGTYTDVFSTNSLADCKKCAAGTYNDLVGQSGCIKCSATATSPIGATECTCIGVGRDYCKGTGECLCGQGYSPADGRANTNSEYNCQLDTEVQCPQGQIPNIDRTSCMTEAAYCALECTGIGDGTGTYIESVGKCECSTVGDYDSGCAAASCTTNKYIEYDCDGKTTVYNSDGTVATSSYDPSTISGVYGDFKCTRSDCKCTTSSLTVSGDRFVYDFQESKVAQRILRNLGIPTKRRLEGRDLATTTTITNPITCVTAGNMVEFNVDSTTKSYPVYMKDSLLNTNSKFDYAGFLNLATTIEGGTATVSTYVHTFDTEGTYVFMNSLNNYMQTIIRVVSTTSSCASTTSVSAATLASLYSLNLSTTSETKTVDMTFFIRVIATKIGLLVLLVGFVTYMHSLDKNWTFLPFLRKKKEEEEEMEKRKRAKQQEKKVRLKADELKDIRDDLAAHVEKLKRRIEELERERAQKDSGDRRSQINNKLLIELRNIRKELKKKAKVIRNENGHDFEKDKQNMKIQKTFSKPVDDPSLLARKRFEKDKEDERKYDLPEDLRNQIDEDVENREFQRLDKAQEDNRQQVSNYLDEERKKLEDRLRSEGKLSESEIENILNDYDMHTRDMALILQEDERRQQENFKRQLEARKNRRKKIFNDIDKLKIERAQAKEVEAKELEEHFKKMQEKENYVIGKILVDEEKEMRKDLDGELENKKKNRLKNYVDKMKRTKDKDEFKKVLDEYNDKLKTVEDELQNERKRALMEIERKMAERKKREREKIAQMKPEESSVDIKGIEDKIQVKMDLLKKEADDEAAAMLEEERRKRNISQELAMLRKQNDEQVKHLRDLNQQKYEDFCRELNAKYDEEKLGRLIDLNAGSDGLQAMREELADSVSLLKHSSDPEEKKELTYKINDLRERIKQTKKDGKEDEKIKKNNQLMQERAKMIAEKEKKRKEFRWNQFQEEEKEREKLRALEREDWLRREKEAVDAVVDKYMTAGDMQGLAEVLDQAYGAGSKIYAERLLDLNNKLQEQKTRRMKYNFNNNLDQKIHDIEELNRVMTPQLERLNAKKNLISEDDYKSQLKDLMMKENEKRAEIEALAASREQDSQSKTMIDFVEMQKDLIDGLNGDMKDLREYAFKPHKVKDKHLKNEIKKLNEKYDKELEKMKKEEDEDKKNQIEEIKNRYKKDDNLLEKQLDDYRDNLEKFKQHNKNFMANQLSREKEKLGNELTEDEKALLMAKYERKMANLNKALEKEHDRQMKDHSSQLREKQKEIDNRRREREILLNNLSMYKESRAKQIAYEDNFDKLAALMEEDLELIDQEAYSGPRMQIYDLIKFKRESDEYLDVLRGDVGLLDRVKRIENHVQSIENSYKSKKKTEERAQKEQ</sequence>
<gene>
    <name evidence="4" type="ORF">ECRASSUSDP1_LOCUS15644</name>
</gene>
<feature type="compositionally biased region" description="Basic and acidic residues" evidence="2">
    <location>
        <begin position="3443"/>
        <end position="3453"/>
    </location>
</feature>
<dbReference type="SUPFAM" id="SSF57184">
    <property type="entry name" value="Growth factor receptor domain"/>
    <property type="match status" value="12"/>
</dbReference>
<feature type="transmembrane region" description="Helical" evidence="3">
    <location>
        <begin position="3284"/>
        <end position="3303"/>
    </location>
</feature>
<feature type="coiled-coil region" evidence="1">
    <location>
        <begin position="3734"/>
        <end position="3782"/>
    </location>
</feature>
<dbReference type="Gene3D" id="2.10.50.10">
    <property type="entry name" value="Tumor Necrosis Factor Receptor, subunit A, domain 2"/>
    <property type="match status" value="5"/>
</dbReference>
<feature type="region of interest" description="Disordered" evidence="2">
    <location>
        <begin position="3443"/>
        <end position="3498"/>
    </location>
</feature>
<organism evidence="4 5">
    <name type="scientific">Euplotes crassus</name>
    <dbReference type="NCBI Taxonomy" id="5936"/>
    <lineage>
        <taxon>Eukaryota</taxon>
        <taxon>Sar</taxon>
        <taxon>Alveolata</taxon>
        <taxon>Ciliophora</taxon>
        <taxon>Intramacronucleata</taxon>
        <taxon>Spirotrichea</taxon>
        <taxon>Hypotrichia</taxon>
        <taxon>Euplotida</taxon>
        <taxon>Euplotidae</taxon>
        <taxon>Moneuplotes</taxon>
    </lineage>
</organism>
<proteinExistence type="predicted"/>
<evidence type="ECO:0000313" key="4">
    <source>
        <dbReference type="EMBL" id="CAI2374292.1"/>
    </source>
</evidence>
<name>A0AAD1XKD7_EUPCR</name>
<keyword evidence="3" id="KW-1133">Transmembrane helix</keyword>
<dbReference type="SMART" id="SM01411">
    <property type="entry name" value="Ephrin_rec_like"/>
    <property type="match status" value="47"/>
</dbReference>
<dbReference type="PANTHER" id="PTHR47236:SF4">
    <property type="entry name" value="GENE 9195-RELATED"/>
    <property type="match status" value="1"/>
</dbReference>
<dbReference type="PANTHER" id="PTHR47236">
    <property type="entry name" value="GENE, 32742-RELATED-RELATED"/>
    <property type="match status" value="1"/>
</dbReference>
<dbReference type="Proteomes" id="UP001295684">
    <property type="component" value="Unassembled WGS sequence"/>
</dbReference>
<keyword evidence="5" id="KW-1185">Reference proteome</keyword>
<keyword evidence="3" id="KW-0812">Transmembrane</keyword>
<feature type="coiled-coil region" evidence="1">
    <location>
        <begin position="3836"/>
        <end position="3886"/>
    </location>
</feature>
<feature type="coiled-coil region" evidence="1">
    <location>
        <begin position="3350"/>
        <end position="3442"/>
    </location>
</feature>
<reference evidence="4" key="1">
    <citation type="submission" date="2023-07" db="EMBL/GenBank/DDBJ databases">
        <authorList>
            <consortium name="AG Swart"/>
            <person name="Singh M."/>
            <person name="Singh A."/>
            <person name="Seah K."/>
            <person name="Emmerich C."/>
        </authorList>
    </citation>
    <scope>NUCLEOTIDE SEQUENCE</scope>
    <source>
        <strain evidence="4">DP1</strain>
    </source>
</reference>
<dbReference type="SMART" id="SM00289">
    <property type="entry name" value="WR1"/>
    <property type="match status" value="8"/>
</dbReference>
<protein>
    <submittedName>
        <fullName evidence="4">Uncharacterized protein</fullName>
    </submittedName>
</protein>
<evidence type="ECO:0000256" key="3">
    <source>
        <dbReference type="SAM" id="Phobius"/>
    </source>
</evidence>
<dbReference type="InterPro" id="IPR006150">
    <property type="entry name" value="Cys_repeat_1"/>
</dbReference>
<keyword evidence="3" id="KW-0472">Membrane</keyword>
<feature type="compositionally biased region" description="Basic and acidic residues" evidence="2">
    <location>
        <begin position="3473"/>
        <end position="3498"/>
    </location>
</feature>
<dbReference type="EMBL" id="CAMPGE010015683">
    <property type="protein sequence ID" value="CAI2374292.1"/>
    <property type="molecule type" value="Genomic_DNA"/>
</dbReference>
<feature type="coiled-coil region" evidence="1">
    <location>
        <begin position="3584"/>
        <end position="3709"/>
    </location>
</feature>
<keyword evidence="1" id="KW-0175">Coiled coil</keyword>
<feature type="region of interest" description="Disordered" evidence="2">
    <location>
        <begin position="4185"/>
        <end position="4205"/>
    </location>
</feature>
<evidence type="ECO:0000313" key="5">
    <source>
        <dbReference type="Proteomes" id="UP001295684"/>
    </source>
</evidence>
<accession>A0AAD1XKD7</accession>
<feature type="transmembrane region" description="Helical" evidence="3">
    <location>
        <begin position="3315"/>
        <end position="3337"/>
    </location>
</feature>
<evidence type="ECO:0000256" key="1">
    <source>
        <dbReference type="SAM" id="Coils"/>
    </source>
</evidence>
<evidence type="ECO:0000256" key="2">
    <source>
        <dbReference type="SAM" id="MobiDB-lite"/>
    </source>
</evidence>